<evidence type="ECO:0000256" key="6">
    <source>
        <dbReference type="ARBA" id="ARBA00022664"/>
    </source>
</evidence>
<dbReference type="GO" id="GO:0005634">
    <property type="term" value="C:nucleus"/>
    <property type="evidence" value="ECO:0007669"/>
    <property type="project" value="UniProtKB-SubCell"/>
</dbReference>
<keyword evidence="11" id="KW-0464">Manganese</keyword>
<gene>
    <name evidence="15" type="ORF">FISHEDRAFT_66180</name>
</gene>
<dbReference type="OrthoDB" id="407609at2759"/>
<dbReference type="SUPFAM" id="SSF56300">
    <property type="entry name" value="Metallo-dependent phosphatases"/>
    <property type="match status" value="1"/>
</dbReference>
<dbReference type="Pfam" id="PF05011">
    <property type="entry name" value="DBR1"/>
    <property type="match status" value="1"/>
</dbReference>
<dbReference type="Proteomes" id="UP000054144">
    <property type="component" value="Unassembled WGS sequence"/>
</dbReference>
<keyword evidence="6" id="KW-0507">mRNA processing</keyword>
<evidence type="ECO:0000256" key="3">
    <source>
        <dbReference type="ARBA" id="ARBA00001954"/>
    </source>
</evidence>
<dbReference type="InterPro" id="IPR007708">
    <property type="entry name" value="DBR1_C"/>
</dbReference>
<dbReference type="PANTHER" id="PTHR12849">
    <property type="entry name" value="RNA LARIAT DEBRANCHING ENZYME"/>
    <property type="match status" value="1"/>
</dbReference>
<sequence>MFRRAVHHLKGSSRLAKRSRKGRYNMKIAVEGCCHGELDATYAEVASSGQNVDALLICGDFQAVRNYQDLQCMAVPDKYRDMRQFYQYYTGEKKAPVLTLVIGGNHEASNYMWELYHGGWLAPNIYFLGHAGCVRLGGLRVAGSSGIFKDHDFPRGHFEQLPYTGQTMRSIYHTREFCVRKLSLLSRPDIFMSHDWPQYIEQHGDVQGLLRRKSFFKSDIERGQLGSPPMMGLLRNLQPRWWFAAHLHTRFEASVAHENAPAEAETVAEAQQPQGLQNPDEITIDEDDFDAPVASSAEAASSEAAPAGAQETQASLRNDDEIALDDEEVGVAPPPAPVIPPPKAQHNNQRNGRVTRFLALDKCLPRRKFLEIIDIPPLSGNEQEGAPQLCFDREWLAITRAFQPLMAREYRQPVFPPEDEAREMVARELHWVNEHLGAGDLLVRNFQTFAPTAPGGLVPSGKARREQPPEYSNPQTEALCALLQMENKVNSSATSS</sequence>
<name>A0A0D7A9R5_9AGAR</name>
<reference evidence="15 16" key="1">
    <citation type="journal article" date="2015" name="Fungal Genet. Biol.">
        <title>Evolution of novel wood decay mechanisms in Agaricales revealed by the genome sequences of Fistulina hepatica and Cylindrobasidium torrendii.</title>
        <authorList>
            <person name="Floudas D."/>
            <person name="Held B.W."/>
            <person name="Riley R."/>
            <person name="Nagy L.G."/>
            <person name="Koehler G."/>
            <person name="Ransdell A.S."/>
            <person name="Younus H."/>
            <person name="Chow J."/>
            <person name="Chiniquy J."/>
            <person name="Lipzen A."/>
            <person name="Tritt A."/>
            <person name="Sun H."/>
            <person name="Haridas S."/>
            <person name="LaButti K."/>
            <person name="Ohm R.A."/>
            <person name="Kues U."/>
            <person name="Blanchette R.A."/>
            <person name="Grigoriev I.V."/>
            <person name="Minto R.E."/>
            <person name="Hibbett D.S."/>
        </authorList>
    </citation>
    <scope>NUCLEOTIDE SEQUENCE [LARGE SCALE GENOMIC DNA]</scope>
    <source>
        <strain evidence="15 16">ATCC 64428</strain>
    </source>
</reference>
<dbReference type="PANTHER" id="PTHR12849:SF0">
    <property type="entry name" value="LARIAT DEBRANCHING ENZYME"/>
    <property type="match status" value="1"/>
</dbReference>
<keyword evidence="16" id="KW-1185">Reference proteome</keyword>
<evidence type="ECO:0000256" key="4">
    <source>
        <dbReference type="ARBA" id="ARBA00004123"/>
    </source>
</evidence>
<proteinExistence type="inferred from homology"/>
<dbReference type="AlphaFoldDB" id="A0A0D7A9R5"/>
<dbReference type="Gene3D" id="3.60.21.10">
    <property type="match status" value="1"/>
</dbReference>
<evidence type="ECO:0000256" key="2">
    <source>
        <dbReference type="ARBA" id="ARBA00001947"/>
    </source>
</evidence>
<evidence type="ECO:0000259" key="14">
    <source>
        <dbReference type="SMART" id="SM01124"/>
    </source>
</evidence>
<dbReference type="GO" id="GO:0000398">
    <property type="term" value="P:mRNA splicing, via spliceosome"/>
    <property type="evidence" value="ECO:0007669"/>
    <property type="project" value="TreeGrafter"/>
</dbReference>
<evidence type="ECO:0000313" key="16">
    <source>
        <dbReference type="Proteomes" id="UP000054144"/>
    </source>
</evidence>
<keyword evidence="12" id="KW-0539">Nucleus</keyword>
<dbReference type="GO" id="GO:0008419">
    <property type="term" value="F:RNA lariat debranching enzyme activity"/>
    <property type="evidence" value="ECO:0007669"/>
    <property type="project" value="TreeGrafter"/>
</dbReference>
<accession>A0A0D7A9R5</accession>
<keyword evidence="9" id="KW-0862">Zinc</keyword>
<evidence type="ECO:0000256" key="5">
    <source>
        <dbReference type="ARBA" id="ARBA00006045"/>
    </source>
</evidence>
<evidence type="ECO:0000256" key="9">
    <source>
        <dbReference type="ARBA" id="ARBA00022833"/>
    </source>
</evidence>
<keyword evidence="7" id="KW-0479">Metal-binding</keyword>
<protein>
    <recommendedName>
        <fullName evidence="14">Lariat debranching enzyme C-terminal domain-containing protein</fullName>
    </recommendedName>
</protein>
<dbReference type="EMBL" id="KN882011">
    <property type="protein sequence ID" value="KIY47139.1"/>
    <property type="molecule type" value="Genomic_DNA"/>
</dbReference>
<evidence type="ECO:0000256" key="12">
    <source>
        <dbReference type="ARBA" id="ARBA00023242"/>
    </source>
</evidence>
<evidence type="ECO:0000256" key="13">
    <source>
        <dbReference type="SAM" id="MobiDB-lite"/>
    </source>
</evidence>
<feature type="region of interest" description="Disordered" evidence="13">
    <location>
        <begin position="256"/>
        <end position="313"/>
    </location>
</feature>
<dbReference type="GO" id="GO:0046872">
    <property type="term" value="F:metal ion binding"/>
    <property type="evidence" value="ECO:0007669"/>
    <property type="project" value="UniProtKB-KW"/>
</dbReference>
<dbReference type="InterPro" id="IPR029052">
    <property type="entry name" value="Metallo-depent_PP-like"/>
</dbReference>
<evidence type="ECO:0000256" key="10">
    <source>
        <dbReference type="ARBA" id="ARBA00023004"/>
    </source>
</evidence>
<comment type="cofactor">
    <cofactor evidence="1">
        <name>Mn(2+)</name>
        <dbReference type="ChEBI" id="CHEBI:29035"/>
    </cofactor>
</comment>
<evidence type="ECO:0000256" key="11">
    <source>
        <dbReference type="ARBA" id="ARBA00023211"/>
    </source>
</evidence>
<comment type="similarity">
    <text evidence="5">Belongs to the lariat debranching enzyme family.</text>
</comment>
<evidence type="ECO:0000256" key="7">
    <source>
        <dbReference type="ARBA" id="ARBA00022723"/>
    </source>
</evidence>
<feature type="compositionally biased region" description="Low complexity" evidence="13">
    <location>
        <begin position="291"/>
        <end position="309"/>
    </location>
</feature>
<organism evidence="15 16">
    <name type="scientific">Fistulina hepatica ATCC 64428</name>
    <dbReference type="NCBI Taxonomy" id="1128425"/>
    <lineage>
        <taxon>Eukaryota</taxon>
        <taxon>Fungi</taxon>
        <taxon>Dikarya</taxon>
        <taxon>Basidiomycota</taxon>
        <taxon>Agaricomycotina</taxon>
        <taxon>Agaricomycetes</taxon>
        <taxon>Agaricomycetidae</taxon>
        <taxon>Agaricales</taxon>
        <taxon>Fistulinaceae</taxon>
        <taxon>Fistulina</taxon>
    </lineage>
</organism>
<evidence type="ECO:0000256" key="1">
    <source>
        <dbReference type="ARBA" id="ARBA00001936"/>
    </source>
</evidence>
<evidence type="ECO:0000313" key="15">
    <source>
        <dbReference type="EMBL" id="KIY47139.1"/>
    </source>
</evidence>
<feature type="region of interest" description="Disordered" evidence="13">
    <location>
        <begin position="454"/>
        <end position="474"/>
    </location>
</feature>
<feature type="domain" description="Lariat debranching enzyme C-terminal" evidence="14">
    <location>
        <begin position="344"/>
        <end position="489"/>
    </location>
</feature>
<dbReference type="CDD" id="cd00844">
    <property type="entry name" value="MPP_Dbr1_N"/>
    <property type="match status" value="1"/>
</dbReference>
<dbReference type="InterPro" id="IPR004843">
    <property type="entry name" value="Calcineurin-like_PHP"/>
</dbReference>
<comment type="subcellular location">
    <subcellularLocation>
        <location evidence="4">Nucleus</location>
    </subcellularLocation>
</comment>
<comment type="cofactor">
    <cofactor evidence="2">
        <name>Zn(2+)</name>
        <dbReference type="ChEBI" id="CHEBI:29105"/>
    </cofactor>
</comment>
<comment type="cofactor">
    <cofactor evidence="3">
        <name>Fe(2+)</name>
        <dbReference type="ChEBI" id="CHEBI:29033"/>
    </cofactor>
</comment>
<keyword evidence="10" id="KW-0408">Iron</keyword>
<keyword evidence="8" id="KW-0378">Hydrolase</keyword>
<dbReference type="SMART" id="SM01124">
    <property type="entry name" value="DBR1"/>
    <property type="match status" value="1"/>
</dbReference>
<dbReference type="FunFam" id="3.60.21.10:FF:000035">
    <property type="entry name" value="Lariat debranching enzyme"/>
    <property type="match status" value="1"/>
</dbReference>
<dbReference type="Pfam" id="PF00149">
    <property type="entry name" value="Metallophos"/>
    <property type="match status" value="1"/>
</dbReference>
<dbReference type="InterPro" id="IPR041816">
    <property type="entry name" value="Dbr1_N"/>
</dbReference>
<evidence type="ECO:0000256" key="8">
    <source>
        <dbReference type="ARBA" id="ARBA00022801"/>
    </source>
</evidence>